<proteinExistence type="predicted"/>
<protein>
    <submittedName>
        <fullName evidence="1">Uncharacterized protein</fullName>
    </submittedName>
</protein>
<gene>
    <name evidence="1" type="ORF">MENT_LOCUS59123</name>
</gene>
<name>A0A6V7Y1D8_MELEN</name>
<evidence type="ECO:0000313" key="1">
    <source>
        <dbReference type="EMBL" id="CAD2205321.1"/>
    </source>
</evidence>
<reference evidence="1 2" key="1">
    <citation type="submission" date="2020-08" db="EMBL/GenBank/DDBJ databases">
        <authorList>
            <person name="Koutsovoulos G."/>
            <person name="Danchin GJ E."/>
        </authorList>
    </citation>
    <scope>NUCLEOTIDE SEQUENCE [LARGE SCALE GENOMIC DNA]</scope>
</reference>
<dbReference type="EMBL" id="CAJEWN010002800">
    <property type="protein sequence ID" value="CAD2205321.1"/>
    <property type="molecule type" value="Genomic_DNA"/>
</dbReference>
<organism evidence="1 2">
    <name type="scientific">Meloidogyne enterolobii</name>
    <name type="common">Root-knot nematode worm</name>
    <name type="synonym">Meloidogyne mayaguensis</name>
    <dbReference type="NCBI Taxonomy" id="390850"/>
    <lineage>
        <taxon>Eukaryota</taxon>
        <taxon>Metazoa</taxon>
        <taxon>Ecdysozoa</taxon>
        <taxon>Nematoda</taxon>
        <taxon>Chromadorea</taxon>
        <taxon>Rhabditida</taxon>
        <taxon>Tylenchina</taxon>
        <taxon>Tylenchomorpha</taxon>
        <taxon>Tylenchoidea</taxon>
        <taxon>Meloidogynidae</taxon>
        <taxon>Meloidogyninae</taxon>
        <taxon>Meloidogyne</taxon>
    </lineage>
</organism>
<evidence type="ECO:0000313" key="2">
    <source>
        <dbReference type="Proteomes" id="UP000580250"/>
    </source>
</evidence>
<accession>A0A6V7Y1D8</accession>
<dbReference type="AlphaFoldDB" id="A0A6V7Y1D8"/>
<dbReference type="Proteomes" id="UP000580250">
    <property type="component" value="Unassembled WGS sequence"/>
</dbReference>
<sequence>MPTDRVVGFTTFLYNCKKKQKNENKKTKNNKSQKEFTYLFFKKIQSLLKLIRLFKVS</sequence>
<comment type="caution">
    <text evidence="1">The sequence shown here is derived from an EMBL/GenBank/DDBJ whole genome shotgun (WGS) entry which is preliminary data.</text>
</comment>